<organism evidence="1 2">
    <name type="scientific">Pseudovibrio axinellae</name>
    <dbReference type="NCBI Taxonomy" id="989403"/>
    <lineage>
        <taxon>Bacteria</taxon>
        <taxon>Pseudomonadati</taxon>
        <taxon>Pseudomonadota</taxon>
        <taxon>Alphaproteobacteria</taxon>
        <taxon>Hyphomicrobiales</taxon>
        <taxon>Stappiaceae</taxon>
        <taxon>Pseudovibrio</taxon>
    </lineage>
</organism>
<evidence type="ECO:0000313" key="1">
    <source>
        <dbReference type="EMBL" id="KZL21222.1"/>
    </source>
</evidence>
<sequence>MRIPFVHIAIVATVMNMGSLGAASALELEGVKGVYTNKAGFTKSFGFCGNGKSAAGEDDFMVNNSYEVKDDLIRVSANGVFVFQMSDDGNALTAADEFTRQWAHAEPYTLDTKTTINCD</sequence>
<evidence type="ECO:0000313" key="2">
    <source>
        <dbReference type="Proteomes" id="UP000076577"/>
    </source>
</evidence>
<proteinExistence type="predicted"/>
<dbReference type="EMBL" id="LMCB01000004">
    <property type="protein sequence ID" value="KZL21222.1"/>
    <property type="molecule type" value="Genomic_DNA"/>
</dbReference>
<dbReference type="AlphaFoldDB" id="A0A166AK73"/>
<gene>
    <name evidence="1" type="ORF">PsAD2_00511</name>
</gene>
<reference evidence="1 2" key="1">
    <citation type="journal article" date="2016" name="Front. Microbiol.">
        <title>Comparative Genomic Analysis Reveals a Diverse Repertoire of Genes Involved in Prokaryote-Eukaryote Interactions within the Pseudovibrio Genus.</title>
        <authorList>
            <person name="Romano S."/>
            <person name="Fernandez-Guerra A."/>
            <person name="Reen F.J."/>
            <person name="Glockner F.O."/>
            <person name="Crowley S.P."/>
            <person name="O'Sullivan O."/>
            <person name="Cotter P.D."/>
            <person name="Adams C."/>
            <person name="Dobson A.D."/>
            <person name="O'Gara F."/>
        </authorList>
    </citation>
    <scope>NUCLEOTIDE SEQUENCE [LARGE SCALE GENOMIC DNA]</scope>
    <source>
        <strain evidence="1 2">Ad2</strain>
    </source>
</reference>
<comment type="caution">
    <text evidence="1">The sequence shown here is derived from an EMBL/GenBank/DDBJ whole genome shotgun (WGS) entry which is preliminary data.</text>
</comment>
<name>A0A166AK73_9HYPH</name>
<keyword evidence="2" id="KW-1185">Reference proteome</keyword>
<dbReference type="RefSeq" id="WP_068001711.1">
    <property type="nucleotide sequence ID" value="NZ_FOFM01000005.1"/>
</dbReference>
<dbReference type="OrthoDB" id="5402191at2"/>
<dbReference type="Proteomes" id="UP000076577">
    <property type="component" value="Unassembled WGS sequence"/>
</dbReference>
<accession>A0A166AK73</accession>
<protein>
    <submittedName>
        <fullName evidence="1">Uncharacterized protein</fullName>
    </submittedName>
</protein>
<dbReference type="PATRIC" id="fig|989403.3.peg.542"/>